<dbReference type="CDD" id="cd21109">
    <property type="entry name" value="SPASM"/>
    <property type="match status" value="1"/>
</dbReference>
<protein>
    <recommendedName>
        <fullName evidence="11">Radical SAM core domain-containing protein</fullName>
    </recommendedName>
</protein>
<dbReference type="SUPFAM" id="SSF102114">
    <property type="entry name" value="Radical SAM enzymes"/>
    <property type="match status" value="1"/>
</dbReference>
<dbReference type="InterPro" id="IPR007197">
    <property type="entry name" value="rSAM"/>
</dbReference>
<evidence type="ECO:0000256" key="1">
    <source>
        <dbReference type="ARBA" id="ARBA00001966"/>
    </source>
</evidence>
<feature type="domain" description="4Fe4S-binding SPASM" evidence="8">
    <location>
        <begin position="274"/>
        <end position="340"/>
    </location>
</feature>
<gene>
    <name evidence="9" type="ORF">COU10_02020</name>
</gene>
<dbReference type="SFLD" id="SFLDG01387">
    <property type="entry name" value="BtrN-like_SPASM_domain_contain"/>
    <property type="match status" value="1"/>
</dbReference>
<evidence type="ECO:0000256" key="4">
    <source>
        <dbReference type="ARBA" id="ARBA00022723"/>
    </source>
</evidence>
<organism evidence="9 10">
    <name type="scientific">Candidatus Harrisonbacteria bacterium CG10_big_fil_rev_8_21_14_0_10_45_28</name>
    <dbReference type="NCBI Taxonomy" id="1974586"/>
    <lineage>
        <taxon>Bacteria</taxon>
        <taxon>Candidatus Harrisoniibacteriota</taxon>
    </lineage>
</organism>
<sequence length="380" mass="43861">MSPKSVIKKLRAEYSKAGFSFLFFKKIVQKSAQLVQEFFFGLIPGIIFSRYVFDRLLVKPSYLDIEMTNVCNARCCFCPYKYMKRSKGMMSDEIFEKTVGDYVKIGGGRVELTPVPGEIFLDKKAIERIKFLRSFEEIKEISFYTNGIFLNNFDVEELLTSGVNNITVTFGGTDREEYREIFGVDMFERVSGNLIKLGEANRRLKNPVSIAISFRTSKKLSLFTKTDLFKALSKNFRIDYQYNYHSWGGLIGQNDLKGEMRMSPLSANKIKEPCGLSYSGVRVAWNGDVTPCWCGDIEVDLKIGNIMKNALIDIWRGEKMKNFRKSFFDRKPPLICRKCEHYSGLDHFRNAESFKIASENNRAYLNSEYAKKSKYADKRI</sequence>
<keyword evidence="2" id="KW-0004">4Fe-4S</keyword>
<dbReference type="InterPro" id="IPR013785">
    <property type="entry name" value="Aldolase_TIM"/>
</dbReference>
<dbReference type="InterPro" id="IPR023885">
    <property type="entry name" value="4Fe4S-binding_SPASM_dom"/>
</dbReference>
<evidence type="ECO:0000259" key="8">
    <source>
        <dbReference type="Pfam" id="PF13186"/>
    </source>
</evidence>
<evidence type="ECO:0000256" key="5">
    <source>
        <dbReference type="ARBA" id="ARBA00023004"/>
    </source>
</evidence>
<keyword evidence="3" id="KW-0949">S-adenosyl-L-methionine</keyword>
<keyword evidence="5" id="KW-0408">Iron</keyword>
<evidence type="ECO:0000256" key="6">
    <source>
        <dbReference type="ARBA" id="ARBA00023014"/>
    </source>
</evidence>
<dbReference type="InterPro" id="IPR050377">
    <property type="entry name" value="Radical_SAM_PqqE_MftC-like"/>
</dbReference>
<evidence type="ECO:0000259" key="7">
    <source>
        <dbReference type="Pfam" id="PF04055"/>
    </source>
</evidence>
<evidence type="ECO:0000256" key="2">
    <source>
        <dbReference type="ARBA" id="ARBA00022485"/>
    </source>
</evidence>
<dbReference type="SFLD" id="SFLDG01067">
    <property type="entry name" value="SPASM/twitch_domain_containing"/>
    <property type="match status" value="1"/>
</dbReference>
<dbReference type="InterPro" id="IPR058240">
    <property type="entry name" value="rSAM_sf"/>
</dbReference>
<dbReference type="PANTHER" id="PTHR11228">
    <property type="entry name" value="RADICAL SAM DOMAIN PROTEIN"/>
    <property type="match status" value="1"/>
</dbReference>
<evidence type="ECO:0008006" key="11">
    <source>
        <dbReference type="Google" id="ProtNLM"/>
    </source>
</evidence>
<accession>A0A2H0UNA8</accession>
<evidence type="ECO:0000256" key="3">
    <source>
        <dbReference type="ARBA" id="ARBA00022691"/>
    </source>
</evidence>
<dbReference type="InterPro" id="IPR034391">
    <property type="entry name" value="AdoMet-like_SPASM_containing"/>
</dbReference>
<dbReference type="GO" id="GO:0003824">
    <property type="term" value="F:catalytic activity"/>
    <property type="evidence" value="ECO:0007669"/>
    <property type="project" value="InterPro"/>
</dbReference>
<reference evidence="10" key="1">
    <citation type="submission" date="2017-09" db="EMBL/GenBank/DDBJ databases">
        <title>Depth-based differentiation of microbial function through sediment-hosted aquifers and enrichment of novel symbionts in the deep terrestrial subsurface.</title>
        <authorList>
            <person name="Probst A.J."/>
            <person name="Ladd B."/>
            <person name="Jarett J.K."/>
            <person name="Geller-Mcgrath D.E."/>
            <person name="Sieber C.M.K."/>
            <person name="Emerson J.B."/>
            <person name="Anantharaman K."/>
            <person name="Thomas B.C."/>
            <person name="Malmstrom R."/>
            <person name="Stieglmeier M."/>
            <person name="Klingl A."/>
            <person name="Woyke T."/>
            <person name="Ryan C.M."/>
            <person name="Banfield J.F."/>
        </authorList>
    </citation>
    <scope>NUCLEOTIDE SEQUENCE [LARGE SCALE GENOMIC DNA]</scope>
</reference>
<dbReference type="SFLD" id="SFLDS00029">
    <property type="entry name" value="Radical_SAM"/>
    <property type="match status" value="1"/>
</dbReference>
<evidence type="ECO:0000313" key="9">
    <source>
        <dbReference type="EMBL" id="PIR87909.1"/>
    </source>
</evidence>
<name>A0A2H0UNA8_9BACT</name>
<dbReference type="Proteomes" id="UP000230903">
    <property type="component" value="Unassembled WGS sequence"/>
</dbReference>
<dbReference type="GO" id="GO:0046872">
    <property type="term" value="F:metal ion binding"/>
    <property type="evidence" value="ECO:0007669"/>
    <property type="project" value="UniProtKB-KW"/>
</dbReference>
<dbReference type="Gene3D" id="3.20.20.70">
    <property type="entry name" value="Aldolase class I"/>
    <property type="match status" value="1"/>
</dbReference>
<dbReference type="CDD" id="cd01335">
    <property type="entry name" value="Radical_SAM"/>
    <property type="match status" value="1"/>
</dbReference>
<dbReference type="Pfam" id="PF04055">
    <property type="entry name" value="Radical_SAM"/>
    <property type="match status" value="1"/>
</dbReference>
<dbReference type="EMBL" id="PFBC01000033">
    <property type="protein sequence ID" value="PIR87909.1"/>
    <property type="molecule type" value="Genomic_DNA"/>
</dbReference>
<evidence type="ECO:0000313" key="10">
    <source>
        <dbReference type="Proteomes" id="UP000230903"/>
    </source>
</evidence>
<dbReference type="Pfam" id="PF13186">
    <property type="entry name" value="SPASM"/>
    <property type="match status" value="1"/>
</dbReference>
<keyword evidence="6" id="KW-0411">Iron-sulfur</keyword>
<dbReference type="PANTHER" id="PTHR11228:SF34">
    <property type="entry name" value="TUNGSTEN-CONTAINING ALDEHYDE FERREDOXIN OXIDOREDUCTASE COFACTOR MODIFYING PROTEIN"/>
    <property type="match status" value="1"/>
</dbReference>
<dbReference type="GO" id="GO:0051536">
    <property type="term" value="F:iron-sulfur cluster binding"/>
    <property type="evidence" value="ECO:0007669"/>
    <property type="project" value="UniProtKB-KW"/>
</dbReference>
<proteinExistence type="predicted"/>
<feature type="domain" description="Radical SAM core" evidence="7">
    <location>
        <begin position="65"/>
        <end position="201"/>
    </location>
</feature>
<dbReference type="AlphaFoldDB" id="A0A2H0UNA8"/>
<comment type="cofactor">
    <cofactor evidence="1">
        <name>[4Fe-4S] cluster</name>
        <dbReference type="ChEBI" id="CHEBI:49883"/>
    </cofactor>
</comment>
<comment type="caution">
    <text evidence="9">The sequence shown here is derived from an EMBL/GenBank/DDBJ whole genome shotgun (WGS) entry which is preliminary data.</text>
</comment>
<keyword evidence="4" id="KW-0479">Metal-binding</keyword>